<reference evidence="1" key="1">
    <citation type="submission" date="2020-10" db="EMBL/GenBank/DDBJ databases">
        <authorList>
            <person name="Gilroy R."/>
        </authorList>
    </citation>
    <scope>NUCLEOTIDE SEQUENCE</scope>
    <source>
        <strain evidence="1">CHK195-11698</strain>
    </source>
</reference>
<evidence type="ECO:0000313" key="1">
    <source>
        <dbReference type="EMBL" id="HIU12681.1"/>
    </source>
</evidence>
<dbReference type="Proteomes" id="UP000824175">
    <property type="component" value="Unassembled WGS sequence"/>
</dbReference>
<evidence type="ECO:0000313" key="2">
    <source>
        <dbReference type="Proteomes" id="UP000824175"/>
    </source>
</evidence>
<reference evidence="1" key="2">
    <citation type="journal article" date="2021" name="PeerJ">
        <title>Extensive microbial diversity within the chicken gut microbiome revealed by metagenomics and culture.</title>
        <authorList>
            <person name="Gilroy R."/>
            <person name="Ravi A."/>
            <person name="Getino M."/>
            <person name="Pursley I."/>
            <person name="Horton D.L."/>
            <person name="Alikhan N.F."/>
            <person name="Baker D."/>
            <person name="Gharbi K."/>
            <person name="Hall N."/>
            <person name="Watson M."/>
            <person name="Adriaenssens E.M."/>
            <person name="Foster-Nyarko E."/>
            <person name="Jarju S."/>
            <person name="Secka A."/>
            <person name="Antonio M."/>
            <person name="Oren A."/>
            <person name="Chaudhuri R.R."/>
            <person name="La Ragione R."/>
            <person name="Hildebrand F."/>
            <person name="Pallen M.J."/>
        </authorList>
    </citation>
    <scope>NUCLEOTIDE SEQUENCE</scope>
    <source>
        <strain evidence="1">CHK195-11698</strain>
    </source>
</reference>
<dbReference type="AlphaFoldDB" id="A0A9D1HLL4"/>
<gene>
    <name evidence="1" type="ORF">IAD15_01220</name>
</gene>
<sequence length="115" mass="12600">MDNLADFKKFVQSRPELSEAVKNQEYTWQGIYEMYALYGPDHAIWQDFKGKSVSSAGGGLDIASLLNLVRNLDLDALASALSGLEKVLGIVLSVMDTKEEAPSSQPLGSISRYDD</sequence>
<organism evidence="1 2">
    <name type="scientific">Candidatus Fimiplasma intestinipullorum</name>
    <dbReference type="NCBI Taxonomy" id="2840825"/>
    <lineage>
        <taxon>Bacteria</taxon>
        <taxon>Bacillati</taxon>
        <taxon>Bacillota</taxon>
        <taxon>Clostridia</taxon>
        <taxon>Eubacteriales</taxon>
        <taxon>Candidatus Fimiplasma</taxon>
    </lineage>
</organism>
<protein>
    <submittedName>
        <fullName evidence="1">Uncharacterized protein</fullName>
    </submittedName>
</protein>
<dbReference type="Pfam" id="PF14071">
    <property type="entry name" value="YlbD_coat"/>
    <property type="match status" value="1"/>
</dbReference>
<accession>A0A9D1HLL4</accession>
<dbReference type="InterPro" id="IPR025953">
    <property type="entry name" value="YlbD_coat"/>
</dbReference>
<name>A0A9D1HLL4_9FIRM</name>
<proteinExistence type="predicted"/>
<dbReference type="EMBL" id="DVMJ01000008">
    <property type="protein sequence ID" value="HIU12681.1"/>
    <property type="molecule type" value="Genomic_DNA"/>
</dbReference>
<comment type="caution">
    <text evidence="1">The sequence shown here is derived from an EMBL/GenBank/DDBJ whole genome shotgun (WGS) entry which is preliminary data.</text>
</comment>